<accession>A0ABD1T4V2</accession>
<evidence type="ECO:0000256" key="6">
    <source>
        <dbReference type="ARBA" id="ARBA00011757"/>
    </source>
</evidence>
<evidence type="ECO:0000256" key="16">
    <source>
        <dbReference type="ARBA" id="ARBA00023242"/>
    </source>
</evidence>
<dbReference type="Gene3D" id="3.30.420.10">
    <property type="entry name" value="Ribonuclease H-like superfamily/Ribonuclease H"/>
    <property type="match status" value="1"/>
</dbReference>
<dbReference type="Proteomes" id="UP001604277">
    <property type="component" value="Unassembled WGS sequence"/>
</dbReference>
<proteinExistence type="inferred from homology"/>
<dbReference type="AlphaFoldDB" id="A0ABD1T4V2"/>
<evidence type="ECO:0000256" key="15">
    <source>
        <dbReference type="ARBA" id="ARBA00023163"/>
    </source>
</evidence>
<gene>
    <name evidence="18" type="ORF">Fot_31303</name>
</gene>
<evidence type="ECO:0000313" key="18">
    <source>
        <dbReference type="EMBL" id="KAL2507656.1"/>
    </source>
</evidence>
<comment type="catalytic activity">
    <reaction evidence="1">
        <text>Exonucleolytic cleavage of poly(A) to 5'-AMP.</text>
        <dbReference type="EC" id="3.1.13.4"/>
    </reaction>
</comment>
<sequence length="108" mass="12403">MDTEFSGIVIRPVCNFMNSSDYHYQTLKTNVDLLKLIQLGFTFSEDKGNLTTCGTDKYCIWQFNFREFNPNEDVFANDSIELLHQSGIDFAKNNKNGVDAKLFGELLF</sequence>
<evidence type="ECO:0000256" key="7">
    <source>
        <dbReference type="ARBA" id="ARBA00012161"/>
    </source>
</evidence>
<evidence type="ECO:0000256" key="1">
    <source>
        <dbReference type="ARBA" id="ARBA00001663"/>
    </source>
</evidence>
<dbReference type="GO" id="GO:0005634">
    <property type="term" value="C:nucleus"/>
    <property type="evidence" value="ECO:0007669"/>
    <property type="project" value="UniProtKB-SubCell"/>
</dbReference>
<dbReference type="GO" id="GO:0046872">
    <property type="term" value="F:metal ion binding"/>
    <property type="evidence" value="ECO:0007669"/>
    <property type="project" value="UniProtKB-KW"/>
</dbReference>
<evidence type="ECO:0000256" key="14">
    <source>
        <dbReference type="ARBA" id="ARBA00023015"/>
    </source>
</evidence>
<dbReference type="InterPro" id="IPR006941">
    <property type="entry name" value="RNase_CAF1"/>
</dbReference>
<evidence type="ECO:0000256" key="12">
    <source>
        <dbReference type="ARBA" id="ARBA00022839"/>
    </source>
</evidence>
<keyword evidence="8" id="KW-0963">Cytoplasm</keyword>
<comment type="function">
    <text evidence="17">Ubiquitous transcription factor required for a diverse set of processes. It is a component of the CCR4 complex involved in the control of gene expression.</text>
</comment>
<keyword evidence="11" id="KW-0378">Hydrolase</keyword>
<comment type="similarity">
    <text evidence="5">Belongs to the CAF1 family.</text>
</comment>
<evidence type="ECO:0000256" key="8">
    <source>
        <dbReference type="ARBA" id="ARBA00022490"/>
    </source>
</evidence>
<evidence type="ECO:0000256" key="17">
    <source>
        <dbReference type="ARBA" id="ARBA00025148"/>
    </source>
</evidence>
<keyword evidence="19" id="KW-1185">Reference proteome</keyword>
<evidence type="ECO:0000256" key="13">
    <source>
        <dbReference type="ARBA" id="ARBA00022884"/>
    </source>
</evidence>
<evidence type="ECO:0000313" key="19">
    <source>
        <dbReference type="Proteomes" id="UP001604277"/>
    </source>
</evidence>
<comment type="caution">
    <text evidence="18">The sequence shown here is derived from an EMBL/GenBank/DDBJ whole genome shotgun (WGS) entry which is preliminary data.</text>
</comment>
<protein>
    <recommendedName>
        <fullName evidence="7">poly(A)-specific ribonuclease</fullName>
        <ecNumber evidence="7">3.1.13.4</ecNumber>
    </recommendedName>
</protein>
<dbReference type="EC" id="3.1.13.4" evidence="7"/>
<evidence type="ECO:0000256" key="4">
    <source>
        <dbReference type="ARBA" id="ARBA00004496"/>
    </source>
</evidence>
<dbReference type="PANTHER" id="PTHR10797">
    <property type="entry name" value="CCR4-NOT TRANSCRIPTION COMPLEX SUBUNIT"/>
    <property type="match status" value="1"/>
</dbReference>
<comment type="subunit">
    <text evidence="6">Component of the CCR4-NOT complex, at least composed of CRR4 and CAF1 proteins.</text>
</comment>
<comment type="subcellular location">
    <subcellularLocation>
        <location evidence="4">Cytoplasm</location>
    </subcellularLocation>
    <subcellularLocation>
        <location evidence="3">Nucleus</location>
    </subcellularLocation>
</comment>
<keyword evidence="12" id="KW-0269">Exonuclease</keyword>
<dbReference type="EMBL" id="JBFOLJ010000009">
    <property type="protein sequence ID" value="KAL2507656.1"/>
    <property type="molecule type" value="Genomic_DNA"/>
</dbReference>
<evidence type="ECO:0000256" key="2">
    <source>
        <dbReference type="ARBA" id="ARBA00001968"/>
    </source>
</evidence>
<evidence type="ECO:0000256" key="5">
    <source>
        <dbReference type="ARBA" id="ARBA00008372"/>
    </source>
</evidence>
<keyword evidence="15" id="KW-0804">Transcription</keyword>
<dbReference type="InterPro" id="IPR012337">
    <property type="entry name" value="RNaseH-like_sf"/>
</dbReference>
<dbReference type="GO" id="GO:0004535">
    <property type="term" value="F:poly(A)-specific ribonuclease activity"/>
    <property type="evidence" value="ECO:0007669"/>
    <property type="project" value="UniProtKB-EC"/>
</dbReference>
<comment type="cofactor">
    <cofactor evidence="2">
        <name>a divalent metal cation</name>
        <dbReference type="ChEBI" id="CHEBI:60240"/>
    </cofactor>
</comment>
<keyword evidence="16" id="KW-0539">Nucleus</keyword>
<reference evidence="19" key="1">
    <citation type="submission" date="2024-07" db="EMBL/GenBank/DDBJ databases">
        <title>Two chromosome-level genome assemblies of Korean endemic species Abeliophyllum distichum and Forsythia ovata (Oleaceae).</title>
        <authorList>
            <person name="Jang H."/>
        </authorList>
    </citation>
    <scope>NUCLEOTIDE SEQUENCE [LARGE SCALE GENOMIC DNA]</scope>
</reference>
<keyword evidence="13" id="KW-0694">RNA-binding</keyword>
<keyword evidence="9" id="KW-0540">Nuclease</keyword>
<dbReference type="Pfam" id="PF04857">
    <property type="entry name" value="CAF1"/>
    <property type="match status" value="1"/>
</dbReference>
<evidence type="ECO:0000256" key="3">
    <source>
        <dbReference type="ARBA" id="ARBA00004123"/>
    </source>
</evidence>
<dbReference type="InterPro" id="IPR036397">
    <property type="entry name" value="RNaseH_sf"/>
</dbReference>
<keyword evidence="10" id="KW-0479">Metal-binding</keyword>
<evidence type="ECO:0000256" key="9">
    <source>
        <dbReference type="ARBA" id="ARBA00022722"/>
    </source>
</evidence>
<dbReference type="SUPFAM" id="SSF53098">
    <property type="entry name" value="Ribonuclease H-like"/>
    <property type="match status" value="1"/>
</dbReference>
<evidence type="ECO:0000256" key="10">
    <source>
        <dbReference type="ARBA" id="ARBA00022723"/>
    </source>
</evidence>
<keyword evidence="14" id="KW-0805">Transcription regulation</keyword>
<dbReference type="InterPro" id="IPR039637">
    <property type="entry name" value="CNOT7/CNOT8/Pop2"/>
</dbReference>
<evidence type="ECO:0000256" key="11">
    <source>
        <dbReference type="ARBA" id="ARBA00022801"/>
    </source>
</evidence>
<organism evidence="18 19">
    <name type="scientific">Forsythia ovata</name>
    <dbReference type="NCBI Taxonomy" id="205694"/>
    <lineage>
        <taxon>Eukaryota</taxon>
        <taxon>Viridiplantae</taxon>
        <taxon>Streptophyta</taxon>
        <taxon>Embryophyta</taxon>
        <taxon>Tracheophyta</taxon>
        <taxon>Spermatophyta</taxon>
        <taxon>Magnoliopsida</taxon>
        <taxon>eudicotyledons</taxon>
        <taxon>Gunneridae</taxon>
        <taxon>Pentapetalae</taxon>
        <taxon>asterids</taxon>
        <taxon>lamiids</taxon>
        <taxon>Lamiales</taxon>
        <taxon>Oleaceae</taxon>
        <taxon>Forsythieae</taxon>
        <taxon>Forsythia</taxon>
    </lineage>
</organism>
<dbReference type="GO" id="GO:0005737">
    <property type="term" value="C:cytoplasm"/>
    <property type="evidence" value="ECO:0007669"/>
    <property type="project" value="UniProtKB-SubCell"/>
</dbReference>
<dbReference type="GO" id="GO:0003723">
    <property type="term" value="F:RNA binding"/>
    <property type="evidence" value="ECO:0007669"/>
    <property type="project" value="UniProtKB-KW"/>
</dbReference>
<name>A0ABD1T4V2_9LAMI</name>